<reference evidence="2" key="1">
    <citation type="submission" date="2021-01" db="EMBL/GenBank/DDBJ databases">
        <authorList>
            <person name="Corre E."/>
            <person name="Pelletier E."/>
            <person name="Niang G."/>
            <person name="Scheremetjew M."/>
            <person name="Finn R."/>
            <person name="Kale V."/>
            <person name="Holt S."/>
            <person name="Cochrane G."/>
            <person name="Meng A."/>
            <person name="Brown T."/>
            <person name="Cohen L."/>
        </authorList>
    </citation>
    <scope>NUCLEOTIDE SEQUENCE</scope>
    <source>
        <strain evidence="2">RCC1383</strain>
    </source>
</reference>
<sequence length="384" mass="41341">MCGVSCSTHPYECELHLKPRGDFDVSGDVYARVKHLVLDGRLAPFEEGLDTPTRSTYAHATTCALDLEECPICCLSFPSGLNRSRCCGKEICSNCYFRVKTTEVRKHYDVPAPRKTLKYLLLANCPYCKCKPFEVDFVGKKSAEDRERELREERTVSEALRKKIEEDTANGLGLEEELSALEAGASSSGHGASATEIREGGRQLEVIVESDVEVEDLEAEADAAAEADAGAGAPSALAMALGGTEKRKRSSTSGSSAGESNSSLSLSPSSFSSASSSGSGSDCPLAAILPSFPGASESQQGEIDRLLLNQAILESFHNSRNRDGRSAGSSRAEALAVDVEAQEEGRRHRRTRSCPLEEGGFDLMNPFAQQQQQRPAAQILLNTH</sequence>
<accession>A0A7S1HQQ6</accession>
<name>A0A7S1HQQ6_9EUKA</name>
<proteinExistence type="predicted"/>
<dbReference type="PANTHER" id="PTHR31315">
    <property type="entry name" value="PROTEIN SIP5"/>
    <property type="match status" value="1"/>
</dbReference>
<feature type="compositionally biased region" description="Low complexity" evidence="1">
    <location>
        <begin position="251"/>
        <end position="277"/>
    </location>
</feature>
<protein>
    <recommendedName>
        <fullName evidence="3">RING-type domain-containing protein</fullName>
    </recommendedName>
</protein>
<evidence type="ECO:0000313" key="2">
    <source>
        <dbReference type="EMBL" id="CAD8987925.1"/>
    </source>
</evidence>
<feature type="region of interest" description="Disordered" evidence="1">
    <location>
        <begin position="242"/>
        <end position="277"/>
    </location>
</feature>
<feature type="compositionally biased region" description="Low complexity" evidence="1">
    <location>
        <begin position="182"/>
        <end position="194"/>
    </location>
</feature>
<dbReference type="EMBL" id="HBFZ01001065">
    <property type="protein sequence ID" value="CAD8987925.1"/>
    <property type="molecule type" value="Transcribed_RNA"/>
</dbReference>
<dbReference type="GO" id="GO:0005737">
    <property type="term" value="C:cytoplasm"/>
    <property type="evidence" value="ECO:0007669"/>
    <property type="project" value="TreeGrafter"/>
</dbReference>
<gene>
    <name evidence="2" type="ORF">PCOR1465_LOCUS709</name>
</gene>
<evidence type="ECO:0000256" key="1">
    <source>
        <dbReference type="SAM" id="MobiDB-lite"/>
    </source>
</evidence>
<dbReference type="InterPro" id="IPR039301">
    <property type="entry name" value="Sip5/DA2"/>
</dbReference>
<dbReference type="PANTHER" id="PTHR31315:SF1">
    <property type="entry name" value="PROTEIN SIP5"/>
    <property type="match status" value="1"/>
</dbReference>
<evidence type="ECO:0008006" key="3">
    <source>
        <dbReference type="Google" id="ProtNLM"/>
    </source>
</evidence>
<organism evidence="2">
    <name type="scientific">Phaeocystis cordata</name>
    <dbReference type="NCBI Taxonomy" id="118079"/>
    <lineage>
        <taxon>Eukaryota</taxon>
        <taxon>Haptista</taxon>
        <taxon>Haptophyta</taxon>
        <taxon>Prymnesiophyceae</taxon>
        <taxon>Phaeocystales</taxon>
        <taxon>Phaeocystaceae</taxon>
        <taxon>Phaeocystis</taxon>
    </lineage>
</organism>
<feature type="region of interest" description="Disordered" evidence="1">
    <location>
        <begin position="182"/>
        <end position="202"/>
    </location>
</feature>
<dbReference type="AlphaFoldDB" id="A0A7S1HQQ6"/>